<dbReference type="InterPro" id="IPR001509">
    <property type="entry name" value="Epimerase_deHydtase"/>
</dbReference>
<name>A0A543I6S6_9MICO</name>
<reference evidence="2 3" key="1">
    <citation type="submission" date="2019-06" db="EMBL/GenBank/DDBJ databases">
        <title>Sequencing the genomes of 1000 actinobacteria strains.</title>
        <authorList>
            <person name="Klenk H.-P."/>
        </authorList>
    </citation>
    <scope>NUCLEOTIDE SEQUENCE [LARGE SCALE GENOMIC DNA]</scope>
    <source>
        <strain evidence="2 3">DSM 18031</strain>
    </source>
</reference>
<evidence type="ECO:0000259" key="1">
    <source>
        <dbReference type="Pfam" id="PF01370"/>
    </source>
</evidence>
<dbReference type="AlphaFoldDB" id="A0A543I6S6"/>
<dbReference type="OrthoDB" id="9801785at2"/>
<gene>
    <name evidence="2" type="ORF">FB466_1115</name>
</gene>
<evidence type="ECO:0000313" key="3">
    <source>
        <dbReference type="Proteomes" id="UP000318331"/>
    </source>
</evidence>
<organism evidence="2 3">
    <name type="scientific">Klugiella xanthotipulae</name>
    <dbReference type="NCBI Taxonomy" id="244735"/>
    <lineage>
        <taxon>Bacteria</taxon>
        <taxon>Bacillati</taxon>
        <taxon>Actinomycetota</taxon>
        <taxon>Actinomycetes</taxon>
        <taxon>Micrococcales</taxon>
        <taxon>Microbacteriaceae</taxon>
        <taxon>Klugiella</taxon>
    </lineage>
</organism>
<dbReference type="SUPFAM" id="SSF51735">
    <property type="entry name" value="NAD(P)-binding Rossmann-fold domains"/>
    <property type="match status" value="1"/>
</dbReference>
<accession>A0A543I6S6</accession>
<sequence length="307" mass="32800">MTVNRVTVTGVDGFVGRHVARLAADAGLEVIGVSRSPQLDPELSGVVHRYLSADLTEEWPADALGDAVIHLAGLAAVGPSFDAPQEYLSANSAMVTHLGEAILREGRAGQTRILAVSSGSVYGQGLGETPIDESAPVQFTSPYVVSKVLVENQLAYYGRRGIATAIARPFNHIGPGQRPGFLVPDLQRALAAHRPGEPLAVGNLDTRRDYSDVRDVADAYLRLVTSPEPVTGVFNVCSGRARSGWEILDALCESMGRPRPEVVADPSRFRPTDPQVIVGSADRLRAETGWAPERDAGQSIRDFVDSL</sequence>
<dbReference type="InterPro" id="IPR050177">
    <property type="entry name" value="Lipid_A_modif_metabolic_enz"/>
</dbReference>
<dbReference type="Gene3D" id="3.40.50.720">
    <property type="entry name" value="NAD(P)-binding Rossmann-like Domain"/>
    <property type="match status" value="1"/>
</dbReference>
<keyword evidence="3" id="KW-1185">Reference proteome</keyword>
<dbReference type="Proteomes" id="UP000318331">
    <property type="component" value="Unassembled WGS sequence"/>
</dbReference>
<feature type="domain" description="NAD-dependent epimerase/dehydratase" evidence="1">
    <location>
        <begin position="6"/>
        <end position="237"/>
    </location>
</feature>
<dbReference type="Pfam" id="PF01370">
    <property type="entry name" value="Epimerase"/>
    <property type="match status" value="1"/>
</dbReference>
<dbReference type="RefSeq" id="WP_141916457.1">
    <property type="nucleotide sequence ID" value="NZ_BAAAYS010000010.1"/>
</dbReference>
<protein>
    <submittedName>
        <fullName evidence="2">GDP-4-dehydro-6-deoxy-D-mannose reductase</fullName>
    </submittedName>
</protein>
<dbReference type="InterPro" id="IPR036291">
    <property type="entry name" value="NAD(P)-bd_dom_sf"/>
</dbReference>
<evidence type="ECO:0000313" key="2">
    <source>
        <dbReference type="EMBL" id="TQM66278.1"/>
    </source>
</evidence>
<dbReference type="PANTHER" id="PTHR43245">
    <property type="entry name" value="BIFUNCTIONAL POLYMYXIN RESISTANCE PROTEIN ARNA"/>
    <property type="match status" value="1"/>
</dbReference>
<comment type="caution">
    <text evidence="2">The sequence shown here is derived from an EMBL/GenBank/DDBJ whole genome shotgun (WGS) entry which is preliminary data.</text>
</comment>
<proteinExistence type="predicted"/>
<dbReference type="PANTHER" id="PTHR43245:SF13">
    <property type="entry name" value="UDP-D-APIOSE_UDP-D-XYLOSE SYNTHASE 2"/>
    <property type="match status" value="1"/>
</dbReference>
<dbReference type="Gene3D" id="3.90.25.10">
    <property type="entry name" value="UDP-galactose 4-epimerase, domain 1"/>
    <property type="match status" value="1"/>
</dbReference>
<dbReference type="EMBL" id="VFPN01000001">
    <property type="protein sequence ID" value="TQM66278.1"/>
    <property type="molecule type" value="Genomic_DNA"/>
</dbReference>